<keyword evidence="4 6" id="KW-0464">Manganese</keyword>
<feature type="binding site" evidence="6">
    <location>
        <position position="128"/>
    </location>
    <ligand>
        <name>Mn(2+)</name>
        <dbReference type="ChEBI" id="CHEBI:29035"/>
        <label>1</label>
    </ligand>
</feature>
<dbReference type="EC" id="3.5.3.8" evidence="5"/>
<name>A0A0D6Z6H8_9BACI</name>
<feature type="binding site" evidence="6">
    <location>
        <position position="151"/>
    </location>
    <ligand>
        <name>Mn(2+)</name>
        <dbReference type="ChEBI" id="CHEBI:29035"/>
        <label>1</label>
    </ligand>
</feature>
<evidence type="ECO:0000256" key="1">
    <source>
        <dbReference type="ARBA" id="ARBA00022723"/>
    </source>
</evidence>
<comment type="caution">
    <text evidence="9">The sequence shown here is derived from an EMBL/GenBank/DDBJ whole genome shotgun (WGS) entry which is preliminary data.</text>
</comment>
<evidence type="ECO:0000256" key="7">
    <source>
        <dbReference type="PROSITE-ProRule" id="PRU00742"/>
    </source>
</evidence>
<dbReference type="CDD" id="cd09990">
    <property type="entry name" value="Agmatinase-like"/>
    <property type="match status" value="1"/>
</dbReference>
<dbReference type="Pfam" id="PF00491">
    <property type="entry name" value="Arginase"/>
    <property type="match status" value="1"/>
</dbReference>
<evidence type="ECO:0000256" key="5">
    <source>
        <dbReference type="NCBIfam" id="TIGR01227"/>
    </source>
</evidence>
<dbReference type="InterPro" id="IPR005923">
    <property type="entry name" value="HutG"/>
</dbReference>
<dbReference type="PANTHER" id="PTHR11358">
    <property type="entry name" value="ARGINASE/AGMATINASE"/>
    <property type="match status" value="1"/>
</dbReference>
<reference evidence="9 10" key="1">
    <citation type="submission" date="2015-01" db="EMBL/GenBank/DDBJ databases">
        <title>Draft genome sequences of the supercritical CO2 tolerant bacteria Bacillus subterraneus MITOT1 and Bacillus cereus MIT0214.</title>
        <authorList>
            <person name="Peet K.C."/>
            <person name="Thompson J.R."/>
        </authorList>
    </citation>
    <scope>NUCLEOTIDE SEQUENCE [LARGE SCALE GENOMIC DNA]</scope>
    <source>
        <strain evidence="9 10">MITOT1</strain>
    </source>
</reference>
<dbReference type="InterPro" id="IPR020855">
    <property type="entry name" value="Ureohydrolase_Mn_BS"/>
</dbReference>
<dbReference type="InterPro" id="IPR006035">
    <property type="entry name" value="Ureohydrolase"/>
</dbReference>
<feature type="binding site" evidence="6">
    <location>
        <position position="155"/>
    </location>
    <ligand>
        <name>Mn(2+)</name>
        <dbReference type="ChEBI" id="CHEBI:29035"/>
        <label>1</label>
    </ligand>
</feature>
<dbReference type="SUPFAM" id="SSF52768">
    <property type="entry name" value="Arginase/deacetylase"/>
    <property type="match status" value="1"/>
</dbReference>
<accession>A0A0D6Z6H8</accession>
<evidence type="ECO:0000256" key="3">
    <source>
        <dbReference type="ARBA" id="ARBA00022808"/>
    </source>
</evidence>
<dbReference type="PIRSF" id="PIRSF036979">
    <property type="entry name" value="Arginase"/>
    <property type="match status" value="1"/>
</dbReference>
<dbReference type="GO" id="GO:0008783">
    <property type="term" value="F:agmatinase activity"/>
    <property type="evidence" value="ECO:0007669"/>
    <property type="project" value="TreeGrafter"/>
</dbReference>
<dbReference type="GO" id="GO:0046872">
    <property type="term" value="F:metal ion binding"/>
    <property type="evidence" value="ECO:0007669"/>
    <property type="project" value="UniProtKB-KW"/>
</dbReference>
<dbReference type="OrthoDB" id="9788689at2"/>
<evidence type="ECO:0000256" key="2">
    <source>
        <dbReference type="ARBA" id="ARBA00022801"/>
    </source>
</evidence>
<dbReference type="PROSITE" id="PS01053">
    <property type="entry name" value="ARGINASE_1"/>
    <property type="match status" value="1"/>
</dbReference>
<keyword evidence="3" id="KW-0369">Histidine metabolism</keyword>
<evidence type="ECO:0000313" key="9">
    <source>
        <dbReference type="EMBL" id="KIY21359.1"/>
    </source>
</evidence>
<dbReference type="GO" id="GO:0019556">
    <property type="term" value="P:L-histidine catabolic process to glutamate and formamide"/>
    <property type="evidence" value="ECO:0007669"/>
    <property type="project" value="UniProtKB-UniRule"/>
</dbReference>
<dbReference type="PANTHER" id="PTHR11358:SF35">
    <property type="entry name" value="FORMIMIDOYLGLUTAMASE"/>
    <property type="match status" value="1"/>
</dbReference>
<keyword evidence="1 6" id="KW-0479">Metal-binding</keyword>
<feature type="binding site" evidence="6">
    <location>
        <position position="243"/>
    </location>
    <ligand>
        <name>Mn(2+)</name>
        <dbReference type="ChEBI" id="CHEBI:29035"/>
        <label>1</label>
    </ligand>
</feature>
<protein>
    <recommendedName>
        <fullName evidence="5">Formimidoylglutamase</fullName>
        <ecNumber evidence="5">3.5.3.8</ecNumber>
    </recommendedName>
</protein>
<dbReference type="PRINTS" id="PR00116">
    <property type="entry name" value="ARGINASE"/>
</dbReference>
<dbReference type="PATRIC" id="fig|285983.3.peg.1740"/>
<dbReference type="PROSITE" id="PS51409">
    <property type="entry name" value="ARGINASE_2"/>
    <property type="match status" value="1"/>
</dbReference>
<dbReference type="NCBIfam" id="TIGR01227">
    <property type="entry name" value="hutG"/>
    <property type="match status" value="1"/>
</dbReference>
<evidence type="ECO:0000256" key="8">
    <source>
        <dbReference type="RuleBase" id="RU003684"/>
    </source>
</evidence>
<dbReference type="InterPro" id="IPR023696">
    <property type="entry name" value="Ureohydrolase_dom_sf"/>
</dbReference>
<dbReference type="EMBL" id="JXIQ01000111">
    <property type="protein sequence ID" value="KIY21359.1"/>
    <property type="molecule type" value="Genomic_DNA"/>
</dbReference>
<organism evidence="9 10">
    <name type="scientific">Mesobacillus subterraneus</name>
    <dbReference type="NCBI Taxonomy" id="285983"/>
    <lineage>
        <taxon>Bacteria</taxon>
        <taxon>Bacillati</taxon>
        <taxon>Bacillota</taxon>
        <taxon>Bacilli</taxon>
        <taxon>Bacillales</taxon>
        <taxon>Bacillaceae</taxon>
        <taxon>Mesobacillus</taxon>
    </lineage>
</organism>
<keyword evidence="10" id="KW-1185">Reference proteome</keyword>
<keyword evidence="2 8" id="KW-0378">Hydrolase</keyword>
<comment type="similarity">
    <text evidence="7 8">Belongs to the arginase family.</text>
</comment>
<dbReference type="GO" id="GO:0033389">
    <property type="term" value="P:putrescine biosynthetic process from arginine, via agmatine"/>
    <property type="evidence" value="ECO:0007669"/>
    <property type="project" value="TreeGrafter"/>
</dbReference>
<feature type="binding site" evidence="6">
    <location>
        <position position="245"/>
    </location>
    <ligand>
        <name>Mn(2+)</name>
        <dbReference type="ChEBI" id="CHEBI:29035"/>
        <label>1</label>
    </ligand>
</feature>
<proteinExistence type="inferred from homology"/>
<evidence type="ECO:0000256" key="6">
    <source>
        <dbReference type="PIRSR" id="PIRSR036979-1"/>
    </source>
</evidence>
<evidence type="ECO:0000256" key="4">
    <source>
        <dbReference type="ARBA" id="ARBA00023211"/>
    </source>
</evidence>
<gene>
    <name evidence="9" type="ORF">UB32_14390</name>
</gene>
<evidence type="ECO:0000313" key="10">
    <source>
        <dbReference type="Proteomes" id="UP000032512"/>
    </source>
</evidence>
<dbReference type="Gene3D" id="3.40.800.10">
    <property type="entry name" value="Ureohydrolase domain"/>
    <property type="match status" value="1"/>
</dbReference>
<dbReference type="Proteomes" id="UP000032512">
    <property type="component" value="Unassembled WGS sequence"/>
</dbReference>
<dbReference type="AlphaFoldDB" id="A0A0D6Z6H8"/>
<dbReference type="GO" id="GO:0050415">
    <property type="term" value="F:formimidoylglutamase activity"/>
    <property type="evidence" value="ECO:0007669"/>
    <property type="project" value="UniProtKB-UniRule"/>
</dbReference>
<comment type="cofactor">
    <cofactor evidence="6">
        <name>Mn(2+)</name>
        <dbReference type="ChEBI" id="CHEBI:29035"/>
    </cofactor>
    <text evidence="6">Binds 2 manganese ions per subunit.</text>
</comment>
<feature type="binding site" evidence="6">
    <location>
        <position position="153"/>
    </location>
    <ligand>
        <name>Mn(2+)</name>
        <dbReference type="ChEBI" id="CHEBI:29035"/>
        <label>1</label>
    </ligand>
</feature>
<sequence>MVEFSFLQPDRPAAFKDKFVTKVNECLTSYSDGARGEVGVLGLPLSKTSISLSQSSEAPNSIRACLSAFTTFSGKKDTDYKNIKVLDFGDVQVHPTDMEESIERIRISVREMLTRNACNRYILLGGDHGISYPSIRAFGEHYGKIGVIQWDAHHDVRNLEDGGRTNGTPFRSLMEGGHLKGDNLIQIGIRDFANAKVYHEYTKEKGVTIYTIDDIECTGIEPIIKKELDRLSNFVDIIYLSVDMDVVDQAFAPGCPAIGPGGITSRELLSSISAAASHQKVKAMDLVEIDPSKDFRDMTSRLAAAAMLRFMYTV</sequence>